<proteinExistence type="predicted"/>
<feature type="signal peptide" evidence="1">
    <location>
        <begin position="1"/>
        <end position="20"/>
    </location>
</feature>
<gene>
    <name evidence="2" type="ORF">LZ538_00600</name>
</gene>
<name>A0ABT0RYN2_9SPHN</name>
<dbReference type="RefSeq" id="WP_249830063.1">
    <property type="nucleotide sequence ID" value="NZ_JAMGBE010000001.1"/>
</dbReference>
<dbReference type="EMBL" id="JAMGBE010000001">
    <property type="protein sequence ID" value="MCL6728554.1"/>
    <property type="molecule type" value="Genomic_DNA"/>
</dbReference>
<comment type="caution">
    <text evidence="2">The sequence shown here is derived from an EMBL/GenBank/DDBJ whole genome shotgun (WGS) entry which is preliminary data.</text>
</comment>
<dbReference type="Proteomes" id="UP001165342">
    <property type="component" value="Unassembled WGS sequence"/>
</dbReference>
<keyword evidence="3" id="KW-1185">Reference proteome</keyword>
<evidence type="ECO:0000313" key="3">
    <source>
        <dbReference type="Proteomes" id="UP001165342"/>
    </source>
</evidence>
<evidence type="ECO:0000313" key="2">
    <source>
        <dbReference type="EMBL" id="MCL6728554.1"/>
    </source>
</evidence>
<accession>A0ABT0RYN2</accession>
<keyword evidence="1" id="KW-0732">Signal</keyword>
<dbReference type="NCBIfam" id="TIGR04433">
    <property type="entry name" value="UrcA_uranyl"/>
    <property type="match status" value="1"/>
</dbReference>
<dbReference type="InterPro" id="IPR030972">
    <property type="entry name" value="UrcA_uranyl"/>
</dbReference>
<organism evidence="2 3">
    <name type="scientific">Sphingomonas hankyongi</name>
    <dbReference type="NCBI Taxonomy" id="2908209"/>
    <lineage>
        <taxon>Bacteria</taxon>
        <taxon>Pseudomonadati</taxon>
        <taxon>Pseudomonadota</taxon>
        <taxon>Alphaproteobacteria</taxon>
        <taxon>Sphingomonadales</taxon>
        <taxon>Sphingomonadaceae</taxon>
        <taxon>Sphingomonas</taxon>
    </lineage>
</organism>
<reference evidence="2" key="1">
    <citation type="submission" date="2022-05" db="EMBL/GenBank/DDBJ databases">
        <authorList>
            <person name="Jo J.-H."/>
            <person name="Im W.-T."/>
        </authorList>
    </citation>
    <scope>NUCLEOTIDE SEQUENCE</scope>
    <source>
        <strain evidence="2">SE220</strain>
    </source>
</reference>
<feature type="chain" id="PRO_5046702465" evidence="1">
    <location>
        <begin position="21"/>
        <end position="113"/>
    </location>
</feature>
<evidence type="ECO:0000256" key="1">
    <source>
        <dbReference type="SAM" id="SignalP"/>
    </source>
</evidence>
<protein>
    <submittedName>
        <fullName evidence="2">UrcA family protein</fullName>
    </submittedName>
</protein>
<sequence>MTKEIMIVAGLLLASSPVAAQDVVVVSPPFERIAYADLDLLSSAGSQALEARIRHAAFNLCIESGVKPLAVKRLEQACFNAAVTDGLDQAERVTEAQRAGRELATANILVRAK</sequence>